<gene>
    <name evidence="1" type="ORF">VCS650_LOCUS11528</name>
</gene>
<evidence type="ECO:0000313" key="1">
    <source>
        <dbReference type="EMBL" id="CAF0941584.1"/>
    </source>
</evidence>
<comment type="caution">
    <text evidence="1">The sequence shown here is derived from an EMBL/GenBank/DDBJ whole genome shotgun (WGS) entry which is preliminary data.</text>
</comment>
<reference evidence="1" key="1">
    <citation type="submission" date="2021-02" db="EMBL/GenBank/DDBJ databases">
        <authorList>
            <person name="Nowell W R."/>
        </authorList>
    </citation>
    <scope>NUCLEOTIDE SEQUENCE</scope>
</reference>
<protein>
    <submittedName>
        <fullName evidence="1">Uncharacterized protein</fullName>
    </submittedName>
</protein>
<organism evidence="1 2">
    <name type="scientific">Adineta steineri</name>
    <dbReference type="NCBI Taxonomy" id="433720"/>
    <lineage>
        <taxon>Eukaryota</taxon>
        <taxon>Metazoa</taxon>
        <taxon>Spiralia</taxon>
        <taxon>Gnathifera</taxon>
        <taxon>Rotifera</taxon>
        <taxon>Eurotatoria</taxon>
        <taxon>Bdelloidea</taxon>
        <taxon>Adinetida</taxon>
        <taxon>Adinetidae</taxon>
        <taxon>Adineta</taxon>
    </lineage>
</organism>
<accession>A0A814CCX7</accession>
<sequence>MVSQGKEQAIKHLSNANLAFIAVLLDVQSDLIDKTNNLYELTFENIQVIRGNLNQIENGTHFKYLQSSKGLKFKLEDKNNEENKQAAIDDDEVNEPKQGKTYLAILIDSNNITVLVEINPHDINEILQSSRDKQTTTI</sequence>
<evidence type="ECO:0000313" key="2">
    <source>
        <dbReference type="Proteomes" id="UP000663891"/>
    </source>
</evidence>
<dbReference type="AlphaFoldDB" id="A0A814CCX7"/>
<name>A0A814CCX7_9BILA</name>
<dbReference type="OrthoDB" id="10010800at2759"/>
<dbReference type="EMBL" id="CAJNON010000086">
    <property type="protein sequence ID" value="CAF0941584.1"/>
    <property type="molecule type" value="Genomic_DNA"/>
</dbReference>
<proteinExistence type="predicted"/>
<dbReference type="Proteomes" id="UP000663891">
    <property type="component" value="Unassembled WGS sequence"/>
</dbReference>